<protein>
    <submittedName>
        <fullName evidence="2">Uncharacterized protein</fullName>
    </submittedName>
</protein>
<reference evidence="2" key="1">
    <citation type="submission" date="2018-05" db="EMBL/GenBank/DDBJ databases">
        <authorList>
            <person name="Lanie J.A."/>
            <person name="Ng W.-L."/>
            <person name="Kazmierczak K.M."/>
            <person name="Andrzejewski T.M."/>
            <person name="Davidsen T.M."/>
            <person name="Wayne K.J."/>
            <person name="Tettelin H."/>
            <person name="Glass J.I."/>
            <person name="Rusch D."/>
            <person name="Podicherti R."/>
            <person name="Tsui H.-C.T."/>
            <person name="Winkler M.E."/>
        </authorList>
    </citation>
    <scope>NUCLEOTIDE SEQUENCE</scope>
</reference>
<gene>
    <name evidence="2" type="ORF">METZ01_LOCUS55797</name>
</gene>
<dbReference type="AlphaFoldDB" id="A0A381SNT8"/>
<evidence type="ECO:0000256" key="1">
    <source>
        <dbReference type="ARBA" id="ARBA00009303"/>
    </source>
</evidence>
<dbReference type="InterPro" id="IPR009078">
    <property type="entry name" value="Ferritin-like_SF"/>
</dbReference>
<sequence>MSLLEEREYYKPFNYPWAFEHYKTQQHMHWLPDEVNLAEDLRDYRERLSPENKRLIIQIFRFFTQADVDVCCGYATHYLPTFKQPEVRMMLSAFAAMEAVHQEAYSLLLETLGFGDDEYQKFLDHKAMLDKHEYLSNFGTDTKLDIAKTMAIYSAFTEGVQLFSSFAILLNFPRHNLMKGMGQIITWSVRDETLHVEGMSQLFRTFIEENPELWTDDLKYEIYCAAERTVELEDAFIDLCFEGAEISGLIPEDIKRYIRYIADRRLLGLGMKKIFGSDHNPLPWLDYMLNGVEHTNFFENRATEYSRASTTGNWQDIFK</sequence>
<evidence type="ECO:0000313" key="2">
    <source>
        <dbReference type="EMBL" id="SVA02943.1"/>
    </source>
</evidence>
<dbReference type="CDD" id="cd01049">
    <property type="entry name" value="RNRR2"/>
    <property type="match status" value="1"/>
</dbReference>
<dbReference type="EMBL" id="UINC01003058">
    <property type="protein sequence ID" value="SVA02943.1"/>
    <property type="molecule type" value="Genomic_DNA"/>
</dbReference>
<dbReference type="GO" id="GO:0009263">
    <property type="term" value="P:deoxyribonucleotide biosynthetic process"/>
    <property type="evidence" value="ECO:0007669"/>
    <property type="project" value="InterPro"/>
</dbReference>
<dbReference type="SUPFAM" id="SSF47240">
    <property type="entry name" value="Ferritin-like"/>
    <property type="match status" value="1"/>
</dbReference>
<dbReference type="InterPro" id="IPR033909">
    <property type="entry name" value="RNR_small"/>
</dbReference>
<dbReference type="PIRSF" id="PIRSF000355">
    <property type="entry name" value="NrdB"/>
    <property type="match status" value="1"/>
</dbReference>
<dbReference type="GO" id="GO:0016491">
    <property type="term" value="F:oxidoreductase activity"/>
    <property type="evidence" value="ECO:0007669"/>
    <property type="project" value="InterPro"/>
</dbReference>
<organism evidence="2">
    <name type="scientific">marine metagenome</name>
    <dbReference type="NCBI Taxonomy" id="408172"/>
    <lineage>
        <taxon>unclassified sequences</taxon>
        <taxon>metagenomes</taxon>
        <taxon>ecological metagenomes</taxon>
    </lineage>
</organism>
<proteinExistence type="inferred from homology"/>
<dbReference type="PANTHER" id="PTHR23409:SF18">
    <property type="entry name" value="RIBONUCLEOSIDE-DIPHOSPHATE REDUCTASE SUBUNIT M2"/>
    <property type="match status" value="1"/>
</dbReference>
<comment type="similarity">
    <text evidence="1">Belongs to the ribonucleoside diphosphate reductase small chain family.</text>
</comment>
<dbReference type="InterPro" id="IPR000358">
    <property type="entry name" value="RNR_small_fam"/>
</dbReference>
<name>A0A381SNT8_9ZZZZ</name>
<dbReference type="Pfam" id="PF00268">
    <property type="entry name" value="Ribonuc_red_sm"/>
    <property type="match status" value="1"/>
</dbReference>
<dbReference type="Gene3D" id="1.10.620.20">
    <property type="entry name" value="Ribonucleotide Reductase, subunit A"/>
    <property type="match status" value="1"/>
</dbReference>
<dbReference type="InterPro" id="IPR012348">
    <property type="entry name" value="RNR-like"/>
</dbReference>
<dbReference type="NCBIfam" id="NF007186">
    <property type="entry name" value="PRK09614.1-5"/>
    <property type="match status" value="1"/>
</dbReference>
<accession>A0A381SNT8</accession>
<dbReference type="PANTHER" id="PTHR23409">
    <property type="entry name" value="RIBONUCLEOSIDE-DIPHOSPHATE REDUCTASE SMALL CHAIN"/>
    <property type="match status" value="1"/>
</dbReference>